<evidence type="ECO:0000313" key="4">
    <source>
        <dbReference type="EMBL" id="AVK76214.1"/>
    </source>
</evidence>
<dbReference type="Gene3D" id="1.25.40.20">
    <property type="entry name" value="Ankyrin repeat-containing domain"/>
    <property type="match status" value="2"/>
</dbReference>
<feature type="region of interest" description="Disordered" evidence="3">
    <location>
        <begin position="1"/>
        <end position="66"/>
    </location>
</feature>
<dbReference type="EMBL" id="MG011690">
    <property type="protein sequence ID" value="AVK76214.1"/>
    <property type="molecule type" value="Genomic_DNA"/>
</dbReference>
<dbReference type="KEGG" id="vg:36842927"/>
<keyword evidence="2" id="KW-0040">ANK repeat</keyword>
<organism evidence="4">
    <name type="scientific">Pandoravirus neocaledonia</name>
    <dbReference type="NCBI Taxonomy" id="2107708"/>
    <lineage>
        <taxon>Viruses</taxon>
        <taxon>Pandoravirus</taxon>
    </lineage>
</organism>
<proteinExistence type="predicted"/>
<dbReference type="PROSITE" id="PS50088">
    <property type="entry name" value="ANK_REPEAT"/>
    <property type="match status" value="4"/>
</dbReference>
<dbReference type="PANTHER" id="PTHR24171">
    <property type="entry name" value="ANKYRIN REPEAT DOMAIN-CONTAINING PROTEIN 39-RELATED"/>
    <property type="match status" value="1"/>
</dbReference>
<dbReference type="SMART" id="SM00248">
    <property type="entry name" value="ANK"/>
    <property type="match status" value="6"/>
</dbReference>
<name>A0A2U7UCN7_9VIRU</name>
<dbReference type="Pfam" id="PF12796">
    <property type="entry name" value="Ank_2"/>
    <property type="match status" value="2"/>
</dbReference>
<dbReference type="Proteomes" id="UP000249287">
    <property type="component" value="Segment"/>
</dbReference>
<reference evidence="4" key="1">
    <citation type="journal article" date="2018" name="Nat. Commun.">
        <title>Diversity and evolution of the emerging Pandoraviridae family.</title>
        <authorList>
            <person name="Legendre M."/>
            <person name="Fabre E."/>
            <person name="Poirot O."/>
            <person name="Jeudy S."/>
            <person name="Lartigue A."/>
            <person name="Alempic J.M."/>
            <person name="Beucher L."/>
            <person name="Philippe N."/>
            <person name="Bertaux L."/>
            <person name="Christo-Foroux E."/>
            <person name="Labadie K."/>
            <person name="Coute Y."/>
            <person name="Abergel C."/>
            <person name="Claverie J.M."/>
        </authorList>
    </citation>
    <scope>NUCLEOTIDE SEQUENCE [LARGE SCALE GENOMIC DNA]</scope>
    <source>
        <strain evidence="4">Neocaledonia</strain>
    </source>
</reference>
<dbReference type="SUPFAM" id="SSF48403">
    <property type="entry name" value="Ankyrin repeat"/>
    <property type="match status" value="1"/>
</dbReference>
<evidence type="ECO:0000256" key="1">
    <source>
        <dbReference type="ARBA" id="ARBA00022737"/>
    </source>
</evidence>
<evidence type="ECO:0000256" key="3">
    <source>
        <dbReference type="SAM" id="MobiDB-lite"/>
    </source>
</evidence>
<sequence>MWRKLLYHRSPGQTSSYTPPACPIVRPYQPSRLDFPDNAMGRNGRNTRSNTRSNKYKMSNESGKASATGSVRFPIYAGRTPPMIDALLNRDLDAVDALLASGTDLDIANVQGLTPLHVAVAMYDVGLVQKLVAAGANVDMVDRLGNTPLHLSVYVSKPDVAEALLKCGADATLTNGRGTPLQVLGQDWNFVDIAAQYGALVNTGDTDFTVGRTSTPLMRVIAMKAEEATGVLLRIGQDPNEPTEIGVTPLHLAAFFDHEGIARSLVQHGANLDVVDARGNTPLHVACALGHMWFASVLVRLGADKTKRDARGKTPFQLVLASDGALLRADYARRA</sequence>
<feature type="compositionally biased region" description="Low complexity" evidence="3">
    <location>
        <begin position="41"/>
        <end position="53"/>
    </location>
</feature>
<dbReference type="InterPro" id="IPR002110">
    <property type="entry name" value="Ankyrin_rpt"/>
</dbReference>
<dbReference type="InterPro" id="IPR036770">
    <property type="entry name" value="Ankyrin_rpt-contain_sf"/>
</dbReference>
<gene>
    <name evidence="4" type="ORF">pneo_cds_607</name>
</gene>
<protein>
    <submittedName>
        <fullName evidence="4">Ankyrin repeat domain containing protein</fullName>
    </submittedName>
</protein>
<keyword evidence="1" id="KW-0677">Repeat</keyword>
<evidence type="ECO:0000256" key="2">
    <source>
        <dbReference type="ARBA" id="ARBA00023043"/>
    </source>
</evidence>
<feature type="compositionally biased region" description="Polar residues" evidence="3">
    <location>
        <begin position="56"/>
        <end position="66"/>
    </location>
</feature>
<dbReference type="PROSITE" id="PS50297">
    <property type="entry name" value="ANK_REP_REGION"/>
    <property type="match status" value="4"/>
</dbReference>
<accession>A0A2U7UCN7</accession>
<dbReference type="GeneID" id="36842927"/>
<dbReference type="RefSeq" id="YP_009482217.1">
    <property type="nucleotide sequence ID" value="NC_037666.1"/>
</dbReference>